<evidence type="ECO:0000313" key="9">
    <source>
        <dbReference type="Proteomes" id="UP000013827"/>
    </source>
</evidence>
<evidence type="ECO:0000256" key="4">
    <source>
        <dbReference type="ARBA" id="ARBA00022824"/>
    </source>
</evidence>
<evidence type="ECO:0000256" key="3">
    <source>
        <dbReference type="ARBA" id="ARBA00022692"/>
    </source>
</evidence>
<dbReference type="KEGG" id="ehx:EMIHUDRAFT_420318"/>
<evidence type="ECO:0000313" key="8">
    <source>
        <dbReference type="EnsemblProtists" id="EOD22833"/>
    </source>
</evidence>
<dbReference type="GO" id="GO:0006950">
    <property type="term" value="P:response to stress"/>
    <property type="evidence" value="ECO:0007669"/>
    <property type="project" value="UniProtKB-ARBA"/>
</dbReference>
<feature type="transmembrane region" description="Helical" evidence="7">
    <location>
        <begin position="17"/>
        <end position="34"/>
    </location>
</feature>
<dbReference type="PANTHER" id="PTHR11009">
    <property type="entry name" value="DER1-LIKE PROTEIN, DERLIN"/>
    <property type="match status" value="1"/>
</dbReference>
<comment type="subcellular location">
    <subcellularLocation>
        <location evidence="1 7">Endoplasmic reticulum membrane</location>
        <topology evidence="1 7">Multi-pass membrane protein</topology>
    </subcellularLocation>
</comment>
<dbReference type="GO" id="GO:0005789">
    <property type="term" value="C:endoplasmic reticulum membrane"/>
    <property type="evidence" value="ECO:0007669"/>
    <property type="project" value="UniProtKB-SubCell"/>
</dbReference>
<accession>A0A0D3JH48</accession>
<dbReference type="InterPro" id="IPR007599">
    <property type="entry name" value="DER1"/>
</dbReference>
<keyword evidence="3 7" id="KW-0812">Transmembrane</keyword>
<keyword evidence="6 7" id="KW-0472">Membrane</keyword>
<dbReference type="EnsemblProtists" id="EOD22833">
    <property type="protein sequence ID" value="EOD22833"/>
    <property type="gene ID" value="EMIHUDRAFT_420318"/>
</dbReference>
<dbReference type="Pfam" id="PF04511">
    <property type="entry name" value="DER1"/>
    <property type="match status" value="1"/>
</dbReference>
<dbReference type="OMA" id="LWRCVTS"/>
<keyword evidence="4 7" id="KW-0256">Endoplasmic reticulum</keyword>
<reference evidence="9" key="1">
    <citation type="journal article" date="2013" name="Nature">
        <title>Pan genome of the phytoplankton Emiliania underpins its global distribution.</title>
        <authorList>
            <person name="Read B.A."/>
            <person name="Kegel J."/>
            <person name="Klute M.J."/>
            <person name="Kuo A."/>
            <person name="Lefebvre S.C."/>
            <person name="Maumus F."/>
            <person name="Mayer C."/>
            <person name="Miller J."/>
            <person name="Monier A."/>
            <person name="Salamov A."/>
            <person name="Young J."/>
            <person name="Aguilar M."/>
            <person name="Claverie J.M."/>
            <person name="Frickenhaus S."/>
            <person name="Gonzalez K."/>
            <person name="Herman E.K."/>
            <person name="Lin Y.C."/>
            <person name="Napier J."/>
            <person name="Ogata H."/>
            <person name="Sarno A.F."/>
            <person name="Shmutz J."/>
            <person name="Schroeder D."/>
            <person name="de Vargas C."/>
            <person name="Verret F."/>
            <person name="von Dassow P."/>
            <person name="Valentin K."/>
            <person name="Van de Peer Y."/>
            <person name="Wheeler G."/>
            <person name="Dacks J.B."/>
            <person name="Delwiche C.F."/>
            <person name="Dyhrman S.T."/>
            <person name="Glockner G."/>
            <person name="John U."/>
            <person name="Richards T."/>
            <person name="Worden A.Z."/>
            <person name="Zhang X."/>
            <person name="Grigoriev I.V."/>
            <person name="Allen A.E."/>
            <person name="Bidle K."/>
            <person name="Borodovsky M."/>
            <person name="Bowler C."/>
            <person name="Brownlee C."/>
            <person name="Cock J.M."/>
            <person name="Elias M."/>
            <person name="Gladyshev V.N."/>
            <person name="Groth M."/>
            <person name="Guda C."/>
            <person name="Hadaegh A."/>
            <person name="Iglesias-Rodriguez M.D."/>
            <person name="Jenkins J."/>
            <person name="Jones B.M."/>
            <person name="Lawson T."/>
            <person name="Leese F."/>
            <person name="Lindquist E."/>
            <person name="Lobanov A."/>
            <person name="Lomsadze A."/>
            <person name="Malik S.B."/>
            <person name="Marsh M.E."/>
            <person name="Mackinder L."/>
            <person name="Mock T."/>
            <person name="Mueller-Roeber B."/>
            <person name="Pagarete A."/>
            <person name="Parker M."/>
            <person name="Probert I."/>
            <person name="Quesneville H."/>
            <person name="Raines C."/>
            <person name="Rensing S.A."/>
            <person name="Riano-Pachon D.M."/>
            <person name="Richier S."/>
            <person name="Rokitta S."/>
            <person name="Shiraiwa Y."/>
            <person name="Soanes D.M."/>
            <person name="van der Giezen M."/>
            <person name="Wahlund T.M."/>
            <person name="Williams B."/>
            <person name="Wilson W."/>
            <person name="Wolfe G."/>
            <person name="Wurch L.L."/>
        </authorList>
    </citation>
    <scope>NUCLEOTIDE SEQUENCE</scope>
</reference>
<evidence type="ECO:0000256" key="7">
    <source>
        <dbReference type="RuleBase" id="RU363059"/>
    </source>
</evidence>
<dbReference type="STRING" id="2903.R1CIZ1"/>
<evidence type="ECO:0000256" key="6">
    <source>
        <dbReference type="ARBA" id="ARBA00023136"/>
    </source>
</evidence>
<feature type="transmembrane region" description="Helical" evidence="7">
    <location>
        <begin position="95"/>
        <end position="114"/>
    </location>
</feature>
<comment type="similarity">
    <text evidence="2 7">Belongs to the derlin family.</text>
</comment>
<protein>
    <recommendedName>
        <fullName evidence="7">Derlin</fullName>
    </recommendedName>
</protein>
<keyword evidence="9" id="KW-1185">Reference proteome</keyword>
<organism evidence="8 9">
    <name type="scientific">Emiliania huxleyi (strain CCMP1516)</name>
    <dbReference type="NCBI Taxonomy" id="280463"/>
    <lineage>
        <taxon>Eukaryota</taxon>
        <taxon>Haptista</taxon>
        <taxon>Haptophyta</taxon>
        <taxon>Prymnesiophyceae</taxon>
        <taxon>Isochrysidales</taxon>
        <taxon>Noelaerhabdaceae</taxon>
        <taxon>Emiliania</taxon>
    </lineage>
</organism>
<feature type="transmembrane region" description="Helical" evidence="7">
    <location>
        <begin position="135"/>
        <end position="156"/>
    </location>
</feature>
<comment type="function">
    <text evidence="7">May be involved in the degradation of misfolded endoplasmic reticulum (ER) luminal proteins.</text>
</comment>
<proteinExistence type="inferred from homology"/>
<reference evidence="8" key="2">
    <citation type="submission" date="2024-10" db="UniProtKB">
        <authorList>
            <consortium name="EnsemblProtists"/>
        </authorList>
    </citation>
    <scope>IDENTIFICATION</scope>
</reference>
<dbReference type="AlphaFoldDB" id="A0A0D3JH48"/>
<name>A0A0D3JH48_EMIH1</name>
<dbReference type="GeneID" id="17268380"/>
<evidence type="ECO:0000256" key="1">
    <source>
        <dbReference type="ARBA" id="ARBA00004477"/>
    </source>
</evidence>
<keyword evidence="5 7" id="KW-1133">Transmembrane helix</keyword>
<dbReference type="Proteomes" id="UP000013827">
    <property type="component" value="Unassembled WGS sequence"/>
</dbReference>
<dbReference type="PaxDb" id="2903-EOD22833"/>
<dbReference type="HOGENOM" id="CLU_051898_5_2_1"/>
<feature type="transmembrane region" description="Helical" evidence="7">
    <location>
        <begin position="55"/>
        <end position="75"/>
    </location>
</feature>
<dbReference type="SUPFAM" id="SSF144091">
    <property type="entry name" value="Rhomboid-like"/>
    <property type="match status" value="1"/>
</dbReference>
<sequence length="234" mass="26094">MATPEEWYRSLPPVTRGYMTSAVAATLTVQLGLLDPSLMHLDFPSIFGSLELWRLLTNFTFFGTFSFPFVMSLFFLIRYTKELEAKRFEGRTADFLWAMAIMGAVQAVVAYVLGGLPFLSQAMLSAIVYVWSREFADTVLSVFGLFNVQGFYWPWVLVALRVLMGGSPVLDLVGILSGHIYYFLEDVQGYSLRAPALLSDFFDRGRPGPAAAQAQRRNMFGNHNWGGGGQRLGG</sequence>
<evidence type="ECO:0000256" key="5">
    <source>
        <dbReference type="ARBA" id="ARBA00022989"/>
    </source>
</evidence>
<dbReference type="eggNOG" id="KOG0858">
    <property type="taxonomic scope" value="Eukaryota"/>
</dbReference>
<dbReference type="InterPro" id="IPR035952">
    <property type="entry name" value="Rhomboid-like_sf"/>
</dbReference>
<dbReference type="RefSeq" id="XP_005775262.1">
    <property type="nucleotide sequence ID" value="XM_005775205.1"/>
</dbReference>
<evidence type="ECO:0000256" key="2">
    <source>
        <dbReference type="ARBA" id="ARBA00008917"/>
    </source>
</evidence>